<dbReference type="CDD" id="cd09871">
    <property type="entry name" value="PIN_MtVapC28-VapC30-like"/>
    <property type="match status" value="1"/>
</dbReference>
<dbReference type="AlphaFoldDB" id="A0A939G9Y3"/>
<reference evidence="2 3" key="1">
    <citation type="submission" date="2021-03" db="EMBL/GenBank/DDBJ databases">
        <title>Fibrella sp. HMF5036 genome sequencing and assembly.</title>
        <authorList>
            <person name="Kang H."/>
            <person name="Kim H."/>
            <person name="Bae S."/>
            <person name="Joh K."/>
        </authorList>
    </citation>
    <scope>NUCLEOTIDE SEQUENCE [LARGE SCALE GENOMIC DNA]</scope>
    <source>
        <strain evidence="2 3">HMF5036</strain>
    </source>
</reference>
<dbReference type="Pfam" id="PF10130">
    <property type="entry name" value="PIN_2"/>
    <property type="match status" value="1"/>
</dbReference>
<accession>A0A939G9Y3</accession>
<name>A0A939G9Y3_9BACT</name>
<evidence type="ECO:0000259" key="1">
    <source>
        <dbReference type="Pfam" id="PF10130"/>
    </source>
</evidence>
<comment type="caution">
    <text evidence="2">The sequence shown here is derived from an EMBL/GenBank/DDBJ whole genome shotgun (WGS) entry which is preliminary data.</text>
</comment>
<gene>
    <name evidence="2" type="ORF">J2I48_23240</name>
</gene>
<feature type="domain" description="PIN" evidence="1">
    <location>
        <begin position="5"/>
        <end position="128"/>
    </location>
</feature>
<proteinExistence type="predicted"/>
<dbReference type="RefSeq" id="WP_207337908.1">
    <property type="nucleotide sequence ID" value="NZ_JAFMYU010000024.1"/>
</dbReference>
<sequence>MRKIVIDHNILFAAIHTRNSYTRRKLLDSNCHFYTPNFLVVELFKHRPRIVEKAKASEEEVLSYLSQILQKIHLYNEELISTANFFEAFHLCKGIDENDTTYVALALEIDAELWTRDNVLKVGLMSRGFDRFCDEETL</sequence>
<dbReference type="InterPro" id="IPR029060">
    <property type="entry name" value="PIN-like_dom_sf"/>
</dbReference>
<evidence type="ECO:0000313" key="3">
    <source>
        <dbReference type="Proteomes" id="UP000664795"/>
    </source>
</evidence>
<dbReference type="EMBL" id="JAFMYU010000024">
    <property type="protein sequence ID" value="MBO0933943.1"/>
    <property type="molecule type" value="Genomic_DNA"/>
</dbReference>
<dbReference type="Proteomes" id="UP000664795">
    <property type="component" value="Unassembled WGS sequence"/>
</dbReference>
<keyword evidence="3" id="KW-1185">Reference proteome</keyword>
<protein>
    <submittedName>
        <fullName evidence="2">Nucleotide-binding protein, PIN domain-containing protein</fullName>
    </submittedName>
</protein>
<dbReference type="Gene3D" id="3.40.50.1010">
    <property type="entry name" value="5'-nuclease"/>
    <property type="match status" value="1"/>
</dbReference>
<organism evidence="2 3">
    <name type="scientific">Fibrella aquatilis</name>
    <dbReference type="NCBI Taxonomy" id="2817059"/>
    <lineage>
        <taxon>Bacteria</taxon>
        <taxon>Pseudomonadati</taxon>
        <taxon>Bacteroidota</taxon>
        <taxon>Cytophagia</taxon>
        <taxon>Cytophagales</taxon>
        <taxon>Spirosomataceae</taxon>
        <taxon>Fibrella</taxon>
    </lineage>
</organism>
<dbReference type="InterPro" id="IPR002716">
    <property type="entry name" value="PIN_dom"/>
</dbReference>
<dbReference type="SUPFAM" id="SSF88723">
    <property type="entry name" value="PIN domain-like"/>
    <property type="match status" value="1"/>
</dbReference>
<evidence type="ECO:0000313" key="2">
    <source>
        <dbReference type="EMBL" id="MBO0933943.1"/>
    </source>
</evidence>